<dbReference type="Proteomes" id="UP000621799">
    <property type="component" value="Unassembled WGS sequence"/>
</dbReference>
<reference evidence="1" key="1">
    <citation type="submission" date="2020-10" db="EMBL/GenBank/DDBJ databases">
        <authorList>
            <person name="Castelo-Branco R."/>
            <person name="Eusebio N."/>
            <person name="Adriana R."/>
            <person name="Vieira A."/>
            <person name="Brugerolle De Fraissinette N."/>
            <person name="Rezende De Castro R."/>
            <person name="Schneider M.P."/>
            <person name="Vasconcelos V."/>
            <person name="Leao P.N."/>
        </authorList>
    </citation>
    <scope>NUCLEOTIDE SEQUENCE</scope>
    <source>
        <strain evidence="1">LEGE 11467</strain>
    </source>
</reference>
<name>A0A928VY97_9CYAN</name>
<evidence type="ECO:0000313" key="1">
    <source>
        <dbReference type="EMBL" id="MBE9041849.1"/>
    </source>
</evidence>
<dbReference type="GO" id="GO:0008168">
    <property type="term" value="F:methyltransferase activity"/>
    <property type="evidence" value="ECO:0007669"/>
    <property type="project" value="UniProtKB-KW"/>
</dbReference>
<comment type="caution">
    <text evidence="1">The sequence shown here is derived from an EMBL/GenBank/DDBJ whole genome shotgun (WGS) entry which is preliminary data.</text>
</comment>
<dbReference type="EMBL" id="JADEXN010000255">
    <property type="protein sequence ID" value="MBE9041849.1"/>
    <property type="molecule type" value="Genomic_DNA"/>
</dbReference>
<dbReference type="Gene3D" id="3.40.50.150">
    <property type="entry name" value="Vaccinia Virus protein VP39"/>
    <property type="match status" value="1"/>
</dbReference>
<keyword evidence="1" id="KW-0808">Transferase</keyword>
<protein>
    <submittedName>
        <fullName evidence="1">Class I SAM-dependent methyltransferase</fullName>
    </submittedName>
</protein>
<gene>
    <name evidence="1" type="ORF">IQ235_13775</name>
</gene>
<keyword evidence="1" id="KW-0489">Methyltransferase</keyword>
<dbReference type="AlphaFoldDB" id="A0A928VY97"/>
<organism evidence="1 2">
    <name type="scientific">Zarconia navalis LEGE 11467</name>
    <dbReference type="NCBI Taxonomy" id="1828826"/>
    <lineage>
        <taxon>Bacteria</taxon>
        <taxon>Bacillati</taxon>
        <taxon>Cyanobacteriota</taxon>
        <taxon>Cyanophyceae</taxon>
        <taxon>Oscillatoriophycideae</taxon>
        <taxon>Oscillatoriales</taxon>
        <taxon>Oscillatoriales incertae sedis</taxon>
        <taxon>Zarconia</taxon>
        <taxon>Zarconia navalis</taxon>
    </lineage>
</organism>
<sequence>MACVKSAKLTTSCLFWATRAYLVYIDNGVGTGALPLLAGPIFGENRDRLAMDYQKFVRHLPDLYDNWGEESISPKSDRFQPILKQVRGMTTTNVLQLLNWGVECMEAGEVYCEIGCFQGATLIGALLDRTETVAYAVDNFSEFDLDGKNLAQLVENLTKFELEENVIFCNQDFEDFFGELRDLKFADKIGVYFYDGAHDYRSQLLGLLFAVPFLADRALIIVDDSNNGEVQQANWDFIAANPQCKMLLDLPTSKNGDRTFWNGLQVLSWDIDRSENYTIDELKKYRNELIIDGIYNLHFSNLEEK</sequence>
<dbReference type="Pfam" id="PF13578">
    <property type="entry name" value="Methyltransf_24"/>
    <property type="match status" value="1"/>
</dbReference>
<evidence type="ECO:0000313" key="2">
    <source>
        <dbReference type="Proteomes" id="UP000621799"/>
    </source>
</evidence>
<dbReference type="RefSeq" id="WP_264322041.1">
    <property type="nucleotide sequence ID" value="NZ_JADEXN010000255.1"/>
</dbReference>
<dbReference type="GO" id="GO:0032259">
    <property type="term" value="P:methylation"/>
    <property type="evidence" value="ECO:0007669"/>
    <property type="project" value="UniProtKB-KW"/>
</dbReference>
<keyword evidence="2" id="KW-1185">Reference proteome</keyword>
<dbReference type="InterPro" id="IPR029063">
    <property type="entry name" value="SAM-dependent_MTases_sf"/>
</dbReference>
<accession>A0A928VY97</accession>
<dbReference type="SUPFAM" id="SSF53335">
    <property type="entry name" value="S-adenosyl-L-methionine-dependent methyltransferases"/>
    <property type="match status" value="1"/>
</dbReference>
<proteinExistence type="predicted"/>